<dbReference type="AlphaFoldDB" id="A0A2T5BVQ5"/>
<evidence type="ECO:0000259" key="2">
    <source>
        <dbReference type="Pfam" id="PF11127"/>
    </source>
</evidence>
<evidence type="ECO:0000313" key="3">
    <source>
        <dbReference type="EMBL" id="PTN03663.1"/>
    </source>
</evidence>
<protein>
    <recommendedName>
        <fullName evidence="2">Inner membrane protein YgaP-like transmembrane domain-containing protein</fullName>
    </recommendedName>
</protein>
<proteinExistence type="predicted"/>
<feature type="transmembrane region" description="Helical" evidence="1">
    <location>
        <begin position="34"/>
        <end position="56"/>
    </location>
</feature>
<sequence>MFTKNVGGLDRIARIALGVVMIAAYVLIEDASWLWLLGIVPLATGLMQTCPLYNLIGMNTCPKQ</sequence>
<keyword evidence="1" id="KW-0812">Transmembrane</keyword>
<dbReference type="Pfam" id="PF11127">
    <property type="entry name" value="YgaP-like_TM"/>
    <property type="match status" value="1"/>
</dbReference>
<dbReference type="Proteomes" id="UP000243859">
    <property type="component" value="Unassembled WGS sequence"/>
</dbReference>
<reference evidence="3 4" key="1">
    <citation type="submission" date="2018-04" db="EMBL/GenBank/DDBJ databases">
        <title>Genomic Encyclopedia of Archaeal and Bacterial Type Strains, Phase II (KMG-II): from individual species to whole genera.</title>
        <authorList>
            <person name="Goeker M."/>
        </authorList>
    </citation>
    <scope>NUCLEOTIDE SEQUENCE [LARGE SCALE GENOMIC DNA]</scope>
    <source>
        <strain evidence="3 4">DSM 18064</strain>
    </source>
</reference>
<keyword evidence="4" id="KW-1185">Reference proteome</keyword>
<evidence type="ECO:0000256" key="1">
    <source>
        <dbReference type="SAM" id="Phobius"/>
    </source>
</evidence>
<keyword evidence="1" id="KW-1133">Transmembrane helix</keyword>
<dbReference type="RefSeq" id="WP_107890937.1">
    <property type="nucleotide sequence ID" value="NZ_NHSI01000031.1"/>
</dbReference>
<comment type="caution">
    <text evidence="3">The sequence shown here is derived from an EMBL/GenBank/DDBJ whole genome shotgun (WGS) entry which is preliminary data.</text>
</comment>
<dbReference type="OrthoDB" id="9804804at2"/>
<dbReference type="InterPro" id="IPR021309">
    <property type="entry name" value="YgaP-like_TM"/>
</dbReference>
<accession>A0A2T5BVQ5</accession>
<feature type="domain" description="Inner membrane protein YgaP-like transmembrane" evidence="2">
    <location>
        <begin position="3"/>
        <end position="64"/>
    </location>
</feature>
<organism evidence="3 4">
    <name type="scientific">Rhodovulum imhoffii</name>
    <dbReference type="NCBI Taxonomy" id="365340"/>
    <lineage>
        <taxon>Bacteria</taxon>
        <taxon>Pseudomonadati</taxon>
        <taxon>Pseudomonadota</taxon>
        <taxon>Alphaproteobacteria</taxon>
        <taxon>Rhodobacterales</taxon>
        <taxon>Paracoccaceae</taxon>
        <taxon>Rhodovulum</taxon>
    </lineage>
</organism>
<gene>
    <name evidence="3" type="ORF">C8N32_102190</name>
</gene>
<name>A0A2T5BVQ5_9RHOB</name>
<feature type="transmembrane region" description="Helical" evidence="1">
    <location>
        <begin position="12"/>
        <end position="28"/>
    </location>
</feature>
<keyword evidence="1" id="KW-0472">Membrane</keyword>
<dbReference type="EMBL" id="QAAA01000002">
    <property type="protein sequence ID" value="PTN03663.1"/>
    <property type="molecule type" value="Genomic_DNA"/>
</dbReference>
<evidence type="ECO:0000313" key="4">
    <source>
        <dbReference type="Proteomes" id="UP000243859"/>
    </source>
</evidence>